<evidence type="ECO:0000313" key="6">
    <source>
        <dbReference type="RefSeq" id="XP_026291536.1"/>
    </source>
</evidence>
<dbReference type="InterPro" id="IPR051487">
    <property type="entry name" value="Ser/Thr_Proteases_Immune/Dev"/>
</dbReference>
<dbReference type="InterPro" id="IPR018114">
    <property type="entry name" value="TRYPSIN_HIS"/>
</dbReference>
<dbReference type="PROSITE" id="PS00135">
    <property type="entry name" value="TRYPSIN_SER"/>
    <property type="match status" value="1"/>
</dbReference>
<dbReference type="Proteomes" id="UP000504606">
    <property type="component" value="Unplaced"/>
</dbReference>
<dbReference type="KEGG" id="foc:113216052"/>
<dbReference type="InterPro" id="IPR001254">
    <property type="entry name" value="Trypsin_dom"/>
</dbReference>
<dbReference type="GO" id="GO:0006508">
    <property type="term" value="P:proteolysis"/>
    <property type="evidence" value="ECO:0007669"/>
    <property type="project" value="UniProtKB-KW"/>
</dbReference>
<dbReference type="Pfam" id="PF00089">
    <property type="entry name" value="Trypsin"/>
    <property type="match status" value="1"/>
</dbReference>
<evidence type="ECO:0000256" key="1">
    <source>
        <dbReference type="ARBA" id="ARBA00023157"/>
    </source>
</evidence>
<dbReference type="InterPro" id="IPR033116">
    <property type="entry name" value="TRYPSIN_SER"/>
</dbReference>
<organism evidence="5 6">
    <name type="scientific">Frankliniella occidentalis</name>
    <name type="common">Western flower thrips</name>
    <name type="synonym">Euthrips occidentalis</name>
    <dbReference type="NCBI Taxonomy" id="133901"/>
    <lineage>
        <taxon>Eukaryota</taxon>
        <taxon>Metazoa</taxon>
        <taxon>Ecdysozoa</taxon>
        <taxon>Arthropoda</taxon>
        <taxon>Hexapoda</taxon>
        <taxon>Insecta</taxon>
        <taxon>Pterygota</taxon>
        <taxon>Neoptera</taxon>
        <taxon>Paraneoptera</taxon>
        <taxon>Thysanoptera</taxon>
        <taxon>Terebrantia</taxon>
        <taxon>Thripoidea</taxon>
        <taxon>Thripidae</taxon>
        <taxon>Frankliniella</taxon>
    </lineage>
</organism>
<dbReference type="GeneID" id="113216052"/>
<proteinExistence type="inferred from homology"/>
<keyword evidence="3" id="KW-0378">Hydrolase</keyword>
<evidence type="ECO:0000256" key="3">
    <source>
        <dbReference type="RuleBase" id="RU363034"/>
    </source>
</evidence>
<dbReference type="AlphaFoldDB" id="A0A6J1TL36"/>
<sequence length="358" mass="39315">MHLFLERRAWAAPRLGSLAPAGRRLRAVPRPPHGVLPPSAADVRAEAHRTSAIMLLLQVVLLWSLSCITGAQQQAAADSHGDDATTHRELSLEALEAMPVNFSSGHRIVGGLEASPGQFPYQVGIFIEKGPIIKRGTSFCGGSILSERIVMTAAHCTPRDTLKITVYAGALSIRRDESPKITVDAFYAHERFSKDLLNDIALLHLSSRLEFNDRIQPINLPPKDVGPLAGLKVVMSGWGRTSTHGELSPVLRYVESTALTNLICQVPYALFALIDESHLCVSGWFMKGTCMGDSGGPLTIKKDGKIMVVGIVSFGIKFSCNVSWPPVFTRVTSYLEWIKYWWDELEKGHKGHGVKWLE</sequence>
<dbReference type="GO" id="GO:0004252">
    <property type="term" value="F:serine-type endopeptidase activity"/>
    <property type="evidence" value="ECO:0007669"/>
    <property type="project" value="InterPro"/>
</dbReference>
<protein>
    <submittedName>
        <fullName evidence="6">Brachyurin-like isoform X1</fullName>
    </submittedName>
</protein>
<dbReference type="FunFam" id="2.40.10.10:FF:000068">
    <property type="entry name" value="transmembrane protease serine 2"/>
    <property type="match status" value="1"/>
</dbReference>
<dbReference type="InterPro" id="IPR043504">
    <property type="entry name" value="Peptidase_S1_PA_chymotrypsin"/>
</dbReference>
<evidence type="ECO:0000313" key="5">
    <source>
        <dbReference type="Proteomes" id="UP000504606"/>
    </source>
</evidence>
<feature type="domain" description="Peptidase S1" evidence="4">
    <location>
        <begin position="108"/>
        <end position="339"/>
    </location>
</feature>
<evidence type="ECO:0000259" key="4">
    <source>
        <dbReference type="PROSITE" id="PS50240"/>
    </source>
</evidence>
<keyword evidence="1" id="KW-1015">Disulfide bond</keyword>
<gene>
    <name evidence="6" type="primary">LOC113216052</name>
</gene>
<name>A0A6J1TL36_FRAOC</name>
<reference evidence="6" key="1">
    <citation type="submission" date="2025-08" db="UniProtKB">
        <authorList>
            <consortium name="RefSeq"/>
        </authorList>
    </citation>
    <scope>IDENTIFICATION</scope>
    <source>
        <tissue evidence="6">Whole organism</tissue>
    </source>
</reference>
<dbReference type="SMART" id="SM00020">
    <property type="entry name" value="Tryp_SPc"/>
    <property type="match status" value="1"/>
</dbReference>
<comment type="similarity">
    <text evidence="2">Belongs to the peptidase S1 family. CLIP subfamily.</text>
</comment>
<dbReference type="InterPro" id="IPR009003">
    <property type="entry name" value="Peptidase_S1_PA"/>
</dbReference>
<dbReference type="InterPro" id="IPR001314">
    <property type="entry name" value="Peptidase_S1A"/>
</dbReference>
<accession>A0A6J1TL36</accession>
<keyword evidence="3" id="KW-0720">Serine protease</keyword>
<dbReference type="Gene3D" id="2.40.10.10">
    <property type="entry name" value="Trypsin-like serine proteases"/>
    <property type="match status" value="1"/>
</dbReference>
<dbReference type="PROSITE" id="PS50240">
    <property type="entry name" value="TRYPSIN_DOM"/>
    <property type="match status" value="1"/>
</dbReference>
<dbReference type="PROSITE" id="PS00134">
    <property type="entry name" value="TRYPSIN_HIS"/>
    <property type="match status" value="1"/>
</dbReference>
<dbReference type="PRINTS" id="PR00722">
    <property type="entry name" value="CHYMOTRYPSIN"/>
</dbReference>
<dbReference type="RefSeq" id="XP_026291536.1">
    <property type="nucleotide sequence ID" value="XM_026435751.2"/>
</dbReference>
<evidence type="ECO:0000256" key="2">
    <source>
        <dbReference type="ARBA" id="ARBA00024195"/>
    </source>
</evidence>
<dbReference type="SUPFAM" id="SSF50494">
    <property type="entry name" value="Trypsin-like serine proteases"/>
    <property type="match status" value="1"/>
</dbReference>
<keyword evidence="3" id="KW-0645">Protease</keyword>
<dbReference type="CDD" id="cd00190">
    <property type="entry name" value="Tryp_SPc"/>
    <property type="match status" value="1"/>
</dbReference>
<keyword evidence="5" id="KW-1185">Reference proteome</keyword>
<dbReference type="PANTHER" id="PTHR24256">
    <property type="entry name" value="TRYPTASE-RELATED"/>
    <property type="match status" value="1"/>
</dbReference>
<dbReference type="OrthoDB" id="5565075at2759"/>